<dbReference type="AlphaFoldDB" id="A0A930UFZ6"/>
<evidence type="ECO:0000256" key="2">
    <source>
        <dbReference type="RuleBase" id="RU000363"/>
    </source>
</evidence>
<gene>
    <name evidence="3" type="ORF">ISN26_06480</name>
</gene>
<dbReference type="InterPro" id="IPR036291">
    <property type="entry name" value="NAD(P)-bd_dom_sf"/>
</dbReference>
<comment type="caution">
    <text evidence="3">The sequence shown here is derived from an EMBL/GenBank/DDBJ whole genome shotgun (WGS) entry which is preliminary data.</text>
</comment>
<proteinExistence type="inferred from homology"/>
<dbReference type="SUPFAM" id="SSF51735">
    <property type="entry name" value="NAD(P)-binding Rossmann-fold domains"/>
    <property type="match status" value="1"/>
</dbReference>
<protein>
    <submittedName>
        <fullName evidence="3">SDR family oxidoreductase</fullName>
    </submittedName>
</protein>
<dbReference type="InterPro" id="IPR002347">
    <property type="entry name" value="SDR_fam"/>
</dbReference>
<dbReference type="PRINTS" id="PR00081">
    <property type="entry name" value="GDHRDH"/>
</dbReference>
<dbReference type="EMBL" id="JADHEI010000050">
    <property type="protein sequence ID" value="MBF2735702.1"/>
    <property type="molecule type" value="Genomic_DNA"/>
</dbReference>
<accession>A0A930UFZ6</accession>
<organism evidence="3 4">
    <name type="scientific">Candidatus Amphirhobacter heronislandensis</name>
    <dbReference type="NCBI Taxonomy" id="1732024"/>
    <lineage>
        <taxon>Bacteria</taxon>
        <taxon>Pseudomonadati</taxon>
        <taxon>Pseudomonadota</taxon>
        <taxon>Gammaproteobacteria</taxon>
        <taxon>Candidatus Tethybacterales</taxon>
        <taxon>Candidatus Tethybacteraceae</taxon>
        <taxon>Candidatus Amphirhobacter</taxon>
    </lineage>
</organism>
<feature type="non-terminal residue" evidence="3">
    <location>
        <position position="218"/>
    </location>
</feature>
<dbReference type="PRINTS" id="PR00080">
    <property type="entry name" value="SDRFAMILY"/>
</dbReference>
<sequence>MDLRLQDKNVVVTGAARGIGLAIARVFSDEGAKVLMVDRDPEVAPRSAEIAGADHLVCDLREATCMDEIAARLAKMGGCSVIVNNAGISIMASIAEATDADWDEVMEVNLQAAFRLTRQLWAQLAERRGCVVNVASFAAKRATLFGGNVSYTVSKHGIAGLTRAAAMDGARDGIRVNAVAPGVVDTDLVKLHDEDTRRKIQGMIPLGRYARAAEIADA</sequence>
<dbReference type="CDD" id="cd05233">
    <property type="entry name" value="SDR_c"/>
    <property type="match status" value="1"/>
</dbReference>
<dbReference type="PANTHER" id="PTHR42760">
    <property type="entry name" value="SHORT-CHAIN DEHYDROGENASES/REDUCTASES FAMILY MEMBER"/>
    <property type="match status" value="1"/>
</dbReference>
<dbReference type="Pfam" id="PF00106">
    <property type="entry name" value="adh_short"/>
    <property type="match status" value="1"/>
</dbReference>
<dbReference type="GO" id="GO:0030497">
    <property type="term" value="P:fatty acid elongation"/>
    <property type="evidence" value="ECO:0007669"/>
    <property type="project" value="TreeGrafter"/>
</dbReference>
<evidence type="ECO:0000313" key="4">
    <source>
        <dbReference type="Proteomes" id="UP000604381"/>
    </source>
</evidence>
<name>A0A930UFZ6_9GAMM</name>
<reference evidence="3" key="1">
    <citation type="submission" date="2020-10" db="EMBL/GenBank/DDBJ databases">
        <title>An improved Amphimedon queenslandica hologenome assembly reveals how three proteobacterial symbionts can extend the metabolic phenotypic of their marine sponge host.</title>
        <authorList>
            <person name="Degnan B."/>
            <person name="Degnan S."/>
            <person name="Xiang X."/>
        </authorList>
    </citation>
    <scope>NUCLEOTIDE SEQUENCE</scope>
    <source>
        <strain evidence="3">AqS2</strain>
    </source>
</reference>
<dbReference type="GO" id="GO:0016616">
    <property type="term" value="F:oxidoreductase activity, acting on the CH-OH group of donors, NAD or NADP as acceptor"/>
    <property type="evidence" value="ECO:0007669"/>
    <property type="project" value="TreeGrafter"/>
</dbReference>
<dbReference type="PANTHER" id="PTHR42760:SF40">
    <property type="entry name" value="3-OXOACYL-[ACYL-CARRIER-PROTEIN] REDUCTASE, CHLOROPLASTIC"/>
    <property type="match status" value="1"/>
</dbReference>
<dbReference type="FunFam" id="3.40.50.720:FF:000084">
    <property type="entry name" value="Short-chain dehydrogenase reductase"/>
    <property type="match status" value="1"/>
</dbReference>
<dbReference type="InterPro" id="IPR020904">
    <property type="entry name" value="Sc_DH/Rdtase_CS"/>
</dbReference>
<keyword evidence="4" id="KW-1185">Reference proteome</keyword>
<dbReference type="Gene3D" id="3.40.50.720">
    <property type="entry name" value="NAD(P)-binding Rossmann-like Domain"/>
    <property type="match status" value="1"/>
</dbReference>
<evidence type="ECO:0000256" key="1">
    <source>
        <dbReference type="ARBA" id="ARBA00006484"/>
    </source>
</evidence>
<evidence type="ECO:0000313" key="3">
    <source>
        <dbReference type="EMBL" id="MBF2735702.1"/>
    </source>
</evidence>
<dbReference type="Proteomes" id="UP000604381">
    <property type="component" value="Unassembled WGS sequence"/>
</dbReference>
<dbReference type="PROSITE" id="PS00061">
    <property type="entry name" value="ADH_SHORT"/>
    <property type="match status" value="1"/>
</dbReference>
<comment type="similarity">
    <text evidence="1 2">Belongs to the short-chain dehydrogenases/reductases (SDR) family.</text>
</comment>